<dbReference type="EMBL" id="MT142211">
    <property type="protein sequence ID" value="QJA76204.1"/>
    <property type="molecule type" value="Genomic_DNA"/>
</dbReference>
<evidence type="ECO:0000313" key="2">
    <source>
        <dbReference type="EMBL" id="QJA57711.1"/>
    </source>
</evidence>
<proteinExistence type="predicted"/>
<name>A0A6M3IK51_9ZZZZ</name>
<evidence type="ECO:0000256" key="1">
    <source>
        <dbReference type="SAM" id="Coils"/>
    </source>
</evidence>
<feature type="coiled-coil region" evidence="1">
    <location>
        <begin position="37"/>
        <end position="64"/>
    </location>
</feature>
<reference evidence="2" key="1">
    <citation type="submission" date="2020-03" db="EMBL/GenBank/DDBJ databases">
        <title>The deep terrestrial virosphere.</title>
        <authorList>
            <person name="Holmfeldt K."/>
            <person name="Nilsson E."/>
            <person name="Simone D."/>
            <person name="Lopez-Fernandez M."/>
            <person name="Wu X."/>
            <person name="de Brujin I."/>
            <person name="Lundin D."/>
            <person name="Andersson A."/>
            <person name="Bertilsson S."/>
            <person name="Dopson M."/>
        </authorList>
    </citation>
    <scope>NUCLEOTIDE SEQUENCE</scope>
    <source>
        <strain evidence="3">MM415A01560</strain>
        <strain evidence="2">MM415B01579</strain>
    </source>
</reference>
<evidence type="ECO:0000313" key="3">
    <source>
        <dbReference type="EMBL" id="QJA76204.1"/>
    </source>
</evidence>
<gene>
    <name evidence="3" type="ORF">MM415A01560_0005</name>
    <name evidence="2" type="ORF">MM415B01579_0009</name>
</gene>
<dbReference type="AlphaFoldDB" id="A0A6M3IK51"/>
<protein>
    <submittedName>
        <fullName evidence="2">Uncharacterized protein</fullName>
    </submittedName>
</protein>
<dbReference type="EMBL" id="MT141288">
    <property type="protein sequence ID" value="QJA57711.1"/>
    <property type="molecule type" value="Genomic_DNA"/>
</dbReference>
<accession>A0A6M3IK51</accession>
<sequence>MNNPIIIKTREPAQYVEVEEEWSYEKILDIFTDDDLVYQLTKRCQQYEEEINQLKDKISKLNKQSWFWR</sequence>
<organism evidence="2">
    <name type="scientific">viral metagenome</name>
    <dbReference type="NCBI Taxonomy" id="1070528"/>
    <lineage>
        <taxon>unclassified sequences</taxon>
        <taxon>metagenomes</taxon>
        <taxon>organismal metagenomes</taxon>
    </lineage>
</organism>
<keyword evidence="1" id="KW-0175">Coiled coil</keyword>